<dbReference type="SMART" id="SM00382">
    <property type="entry name" value="AAA"/>
    <property type="match status" value="1"/>
</dbReference>
<proteinExistence type="predicted"/>
<dbReference type="PANTHER" id="PTHR43553">
    <property type="entry name" value="HEAVY METAL TRANSPORTER"/>
    <property type="match status" value="1"/>
</dbReference>
<keyword evidence="3 5" id="KW-0067">ATP-binding</keyword>
<evidence type="ECO:0000256" key="2">
    <source>
        <dbReference type="ARBA" id="ARBA00022741"/>
    </source>
</evidence>
<dbReference type="Gene3D" id="3.40.50.300">
    <property type="entry name" value="P-loop containing nucleotide triphosphate hydrolases"/>
    <property type="match status" value="1"/>
</dbReference>
<dbReference type="Proteomes" id="UP000518887">
    <property type="component" value="Unassembled WGS sequence"/>
</dbReference>
<dbReference type="PROSITE" id="PS00211">
    <property type="entry name" value="ABC_TRANSPORTER_1"/>
    <property type="match status" value="1"/>
</dbReference>
<evidence type="ECO:0000256" key="1">
    <source>
        <dbReference type="ARBA" id="ARBA00022448"/>
    </source>
</evidence>
<dbReference type="PROSITE" id="PS50893">
    <property type="entry name" value="ABC_TRANSPORTER_2"/>
    <property type="match status" value="1"/>
</dbReference>
<dbReference type="GO" id="GO:0005524">
    <property type="term" value="F:ATP binding"/>
    <property type="evidence" value="ECO:0007669"/>
    <property type="project" value="UniProtKB-KW"/>
</dbReference>
<evidence type="ECO:0000313" key="5">
    <source>
        <dbReference type="EMBL" id="MBB5225342.1"/>
    </source>
</evidence>
<dbReference type="GO" id="GO:0043190">
    <property type="term" value="C:ATP-binding cassette (ABC) transporter complex"/>
    <property type="evidence" value="ECO:0007669"/>
    <property type="project" value="TreeGrafter"/>
</dbReference>
<keyword evidence="6" id="KW-1185">Reference proteome</keyword>
<name>A0A7W8G7T4_9SPIR</name>
<evidence type="ECO:0000256" key="3">
    <source>
        <dbReference type="ARBA" id="ARBA00022840"/>
    </source>
</evidence>
<comment type="caution">
    <text evidence="5">The sequence shown here is derived from an EMBL/GenBank/DDBJ whole genome shotgun (WGS) entry which is preliminary data.</text>
</comment>
<keyword evidence="1" id="KW-0813">Transport</keyword>
<organism evidence="5 6">
    <name type="scientific">Treponema ruminis</name>
    <dbReference type="NCBI Taxonomy" id="744515"/>
    <lineage>
        <taxon>Bacteria</taxon>
        <taxon>Pseudomonadati</taxon>
        <taxon>Spirochaetota</taxon>
        <taxon>Spirochaetia</taxon>
        <taxon>Spirochaetales</taxon>
        <taxon>Treponemataceae</taxon>
        <taxon>Treponema</taxon>
    </lineage>
</organism>
<keyword evidence="5" id="KW-0378">Hydrolase</keyword>
<gene>
    <name evidence="5" type="ORF">HNP76_000686</name>
</gene>
<dbReference type="InterPro" id="IPR027417">
    <property type="entry name" value="P-loop_NTPase"/>
</dbReference>
<feature type="domain" description="ABC transporter" evidence="4">
    <location>
        <begin position="5"/>
        <end position="230"/>
    </location>
</feature>
<dbReference type="SUPFAM" id="SSF52540">
    <property type="entry name" value="P-loop containing nucleoside triphosphate hydrolases"/>
    <property type="match status" value="1"/>
</dbReference>
<dbReference type="InterPro" id="IPR017871">
    <property type="entry name" value="ABC_transporter-like_CS"/>
</dbReference>
<reference evidence="5 6" key="1">
    <citation type="submission" date="2020-08" db="EMBL/GenBank/DDBJ databases">
        <title>Genomic Encyclopedia of Type Strains, Phase IV (KMG-IV): sequencing the most valuable type-strain genomes for metagenomic binning, comparative biology and taxonomic classification.</title>
        <authorList>
            <person name="Goeker M."/>
        </authorList>
    </citation>
    <scope>NUCLEOTIDE SEQUENCE [LARGE SCALE GENOMIC DNA]</scope>
    <source>
        <strain evidence="5 6">DSM 103462</strain>
    </source>
</reference>
<dbReference type="AlphaFoldDB" id="A0A7W8G7T4"/>
<protein>
    <submittedName>
        <fullName evidence="5">Biotin transport system ATP-binding protein</fullName>
        <ecNumber evidence="5">3.6.3.-</ecNumber>
    </submittedName>
</protein>
<sequence length="243" mass="26578">MEKAVKLEGVTKRFLSTSDSQYSEALTDISFEVAKGSLTIVAGANGSGKSVLMKLISGLMKPSEGKIFTSSKPGLVFQEAGTQILGDTPREDVAVGLKNIKKPKKEIPALVEAALKNVRLCEKADFPAEFLSGGEKRRLAVASILAMERDIIIFDEPYANLDYPAVLDVNNLLSQLHSAGKTVILLTHELEKCLGLADHFLVLQKGKLVFDGKAGEALKLPLEKWSIRNPLVRYENLSDLIWR</sequence>
<dbReference type="EMBL" id="JACHFQ010000002">
    <property type="protein sequence ID" value="MBB5225342.1"/>
    <property type="molecule type" value="Genomic_DNA"/>
</dbReference>
<accession>A0A7W8G7T4</accession>
<dbReference type="InterPro" id="IPR003439">
    <property type="entry name" value="ABC_transporter-like_ATP-bd"/>
</dbReference>
<dbReference type="CDD" id="cd03225">
    <property type="entry name" value="ABC_cobalt_CbiO_domain1"/>
    <property type="match status" value="1"/>
</dbReference>
<dbReference type="GO" id="GO:0016887">
    <property type="term" value="F:ATP hydrolysis activity"/>
    <property type="evidence" value="ECO:0007669"/>
    <property type="project" value="InterPro"/>
</dbReference>
<dbReference type="GO" id="GO:0042626">
    <property type="term" value="F:ATPase-coupled transmembrane transporter activity"/>
    <property type="evidence" value="ECO:0007669"/>
    <property type="project" value="TreeGrafter"/>
</dbReference>
<keyword evidence="2" id="KW-0547">Nucleotide-binding</keyword>
<dbReference type="InterPro" id="IPR015856">
    <property type="entry name" value="ABC_transpr_CbiO/EcfA_su"/>
</dbReference>
<dbReference type="RefSeq" id="WP_184657533.1">
    <property type="nucleotide sequence ID" value="NZ_CP031518.1"/>
</dbReference>
<dbReference type="EC" id="3.6.3.-" evidence="5"/>
<evidence type="ECO:0000259" key="4">
    <source>
        <dbReference type="PROSITE" id="PS50893"/>
    </source>
</evidence>
<evidence type="ECO:0000313" key="6">
    <source>
        <dbReference type="Proteomes" id="UP000518887"/>
    </source>
</evidence>
<dbReference type="InterPro" id="IPR050095">
    <property type="entry name" value="ECF_ABC_transporter_ATP-bd"/>
</dbReference>
<dbReference type="InterPro" id="IPR003593">
    <property type="entry name" value="AAA+_ATPase"/>
</dbReference>
<dbReference type="Pfam" id="PF00005">
    <property type="entry name" value="ABC_tran"/>
    <property type="match status" value="1"/>
</dbReference>